<organism evidence="1 2">
    <name type="scientific">Dyadobacter helix</name>
    <dbReference type="NCBI Taxonomy" id="2822344"/>
    <lineage>
        <taxon>Bacteria</taxon>
        <taxon>Pseudomonadati</taxon>
        <taxon>Bacteroidota</taxon>
        <taxon>Cytophagia</taxon>
        <taxon>Cytophagales</taxon>
        <taxon>Spirosomataceae</taxon>
        <taxon>Dyadobacter</taxon>
    </lineage>
</organism>
<protein>
    <submittedName>
        <fullName evidence="1">Uncharacterized protein</fullName>
    </submittedName>
</protein>
<dbReference type="Proteomes" id="UP000680038">
    <property type="component" value="Unassembled WGS sequence"/>
</dbReference>
<accession>A0A916NDJ9</accession>
<name>A0A916NDJ9_9BACT</name>
<evidence type="ECO:0000313" key="1">
    <source>
        <dbReference type="EMBL" id="CAG5011300.1"/>
    </source>
</evidence>
<dbReference type="EMBL" id="CAJRAF010000002">
    <property type="protein sequence ID" value="CAG5011300.1"/>
    <property type="molecule type" value="Genomic_DNA"/>
</dbReference>
<comment type="caution">
    <text evidence="1">The sequence shown here is derived from an EMBL/GenBank/DDBJ whole genome shotgun (WGS) entry which is preliminary data.</text>
</comment>
<reference evidence="1" key="1">
    <citation type="submission" date="2021-04" db="EMBL/GenBank/DDBJ databases">
        <authorList>
            <person name="Rodrigo-Torres L."/>
            <person name="Arahal R. D."/>
            <person name="Lucena T."/>
        </authorList>
    </citation>
    <scope>NUCLEOTIDE SEQUENCE</scope>
    <source>
        <strain evidence="1">CECT 9275</strain>
    </source>
</reference>
<gene>
    <name evidence="1" type="ORF">DYBT9275_04921</name>
</gene>
<sequence>MMATDRWAMTRDVENTRPNPREKIYSFLAQKSFQDVVQAASKSNGGRKIKKMISGFKLTLGTAGINGIASPPSTSRIG</sequence>
<proteinExistence type="predicted"/>
<evidence type="ECO:0000313" key="2">
    <source>
        <dbReference type="Proteomes" id="UP000680038"/>
    </source>
</evidence>
<keyword evidence="2" id="KW-1185">Reference proteome</keyword>
<dbReference type="AlphaFoldDB" id="A0A916NDJ9"/>